<name>A0A6A7RUU7_9PROT</name>
<evidence type="ECO:0000313" key="2">
    <source>
        <dbReference type="EMBL" id="MQM31211.1"/>
    </source>
</evidence>
<feature type="compositionally biased region" description="Polar residues" evidence="1">
    <location>
        <begin position="1"/>
        <end position="12"/>
    </location>
</feature>
<feature type="compositionally biased region" description="Low complexity" evidence="1">
    <location>
        <begin position="50"/>
        <end position="85"/>
    </location>
</feature>
<dbReference type="Proteomes" id="UP000342300">
    <property type="component" value="Unassembled WGS sequence"/>
</dbReference>
<sequence length="226" mass="23165">MTTSSPPSSNKTALRASLKKEDDSLADRLAGTEAPIGATNQTDVSDLDLSTSAAATATATPGAPARPAAAPRSATVAKAPAAKRPATPRKPPVQASAAEPAAAPEAQPAGGRKAAATGAQPKARAAKPVGTVAMLEKVARQKGDKLVSYSVKLLKSEEAAIDALRDELSRVAGWAATKSDILRAGVQIFAEQKLEQMQALLGSLATAVDAKTAKKAKKKDKKKKKR</sequence>
<gene>
    <name evidence="2" type="ORF">CRU78_12080</name>
</gene>
<proteinExistence type="predicted"/>
<comment type="caution">
    <text evidence="2">The sequence shown here is derived from an EMBL/GenBank/DDBJ whole genome shotgun (WGS) entry which is preliminary data.</text>
</comment>
<feature type="compositionally biased region" description="Low complexity" evidence="1">
    <location>
        <begin position="92"/>
        <end position="109"/>
    </location>
</feature>
<reference evidence="2 3" key="1">
    <citation type="submission" date="2017-09" db="EMBL/GenBank/DDBJ databases">
        <title>Metagenomic Analysis Reveals Denitrifying Candidatus Accumulibacter and Flanking Population as a Source of N2O.</title>
        <authorList>
            <person name="Gao H."/>
            <person name="Mao Y."/>
            <person name="Zhao X."/>
            <person name="Liu W.-T."/>
            <person name="Zhang T."/>
            <person name="Wells G."/>
        </authorList>
    </citation>
    <scope>NUCLEOTIDE SEQUENCE [LARGE SCALE GENOMIC DNA]</scope>
    <source>
        <strain evidence="2">CANDO_2_IC</strain>
    </source>
</reference>
<protein>
    <submittedName>
        <fullName evidence="2">Uncharacterized protein</fullName>
    </submittedName>
</protein>
<evidence type="ECO:0000256" key="1">
    <source>
        <dbReference type="SAM" id="MobiDB-lite"/>
    </source>
</evidence>
<accession>A0A6A7RUU7</accession>
<evidence type="ECO:0000313" key="3">
    <source>
        <dbReference type="Proteomes" id="UP000342300"/>
    </source>
</evidence>
<organism evidence="2 3">
    <name type="scientific">Candidatus Accumulibacter phosphatis</name>
    <dbReference type="NCBI Taxonomy" id="327160"/>
    <lineage>
        <taxon>Bacteria</taxon>
        <taxon>Pseudomonadati</taxon>
        <taxon>Pseudomonadota</taxon>
        <taxon>Betaproteobacteria</taxon>
        <taxon>Candidatus Accumulibacter</taxon>
    </lineage>
</organism>
<feature type="region of interest" description="Disordered" evidence="1">
    <location>
        <begin position="1"/>
        <end position="128"/>
    </location>
</feature>
<dbReference type="EMBL" id="PDHS01000281">
    <property type="protein sequence ID" value="MQM31211.1"/>
    <property type="molecule type" value="Genomic_DNA"/>
</dbReference>
<dbReference type="AlphaFoldDB" id="A0A6A7RUU7"/>